<feature type="region of interest" description="Disordered" evidence="1">
    <location>
        <begin position="110"/>
        <end position="199"/>
    </location>
</feature>
<feature type="compositionally biased region" description="Gly residues" evidence="1">
    <location>
        <begin position="181"/>
        <end position="195"/>
    </location>
</feature>
<dbReference type="AlphaFoldDB" id="A0A9P1GUP1"/>
<sequence length="265" mass="26934">MHSASIVSVLGLAVAANAHMKMNTPAPWEPISNAPSAKGQASDLKFTGSAVHGGGSCQLSLTTDLEPTKDSVWKVIKSFEGGCPAAGIAGNNGDNAAAAGPTDYTFEIPPTSLPETTPSPGRVMIRLSPTPESGGATKTAAPATPVEETPVEESPVEDDEDDEDEDDSTPVIDVPVNNGESGSGSGSDSGSGSGSAGAFAQGTACTQEGFWNCIGGNSWQRCASGFWSAVQPVARGTSCAAGVTQNIQITKRDGTPFRLSAKFLM</sequence>
<dbReference type="PANTHER" id="PTHR36182:SF2">
    <property type="entry name" value="LYTIC POLYSACCHARIDE MONOOXYGENASE"/>
    <property type="match status" value="1"/>
</dbReference>
<feature type="chain" id="PRO_5040401068" evidence="2">
    <location>
        <begin position="19"/>
        <end position="265"/>
    </location>
</feature>
<dbReference type="EMBL" id="CALLCH030000001">
    <property type="protein sequence ID" value="CAI4210372.1"/>
    <property type="molecule type" value="Genomic_DNA"/>
</dbReference>
<gene>
    <name evidence="3" type="ORF">PPNO1_LOCUS172</name>
</gene>
<reference evidence="3" key="1">
    <citation type="submission" date="2022-11" db="EMBL/GenBank/DDBJ databases">
        <authorList>
            <person name="Scott C."/>
            <person name="Bruce N."/>
        </authorList>
    </citation>
    <scope>NUCLEOTIDE SEQUENCE</scope>
</reference>
<protein>
    <submittedName>
        <fullName evidence="3">Uncharacterized protein</fullName>
    </submittedName>
</protein>
<dbReference type="Proteomes" id="UP000838763">
    <property type="component" value="Unassembled WGS sequence"/>
</dbReference>
<keyword evidence="4" id="KW-1185">Reference proteome</keyword>
<dbReference type="OrthoDB" id="2342176at2759"/>
<dbReference type="Gene3D" id="2.70.50.70">
    <property type="match status" value="1"/>
</dbReference>
<feature type="compositionally biased region" description="Low complexity" evidence="1">
    <location>
        <begin position="110"/>
        <end position="120"/>
    </location>
</feature>
<evidence type="ECO:0000256" key="1">
    <source>
        <dbReference type="SAM" id="MobiDB-lite"/>
    </source>
</evidence>
<accession>A0A9P1GUP1</accession>
<organism evidence="3 4">
    <name type="scientific">Parascedosporium putredinis</name>
    <dbReference type="NCBI Taxonomy" id="1442378"/>
    <lineage>
        <taxon>Eukaryota</taxon>
        <taxon>Fungi</taxon>
        <taxon>Dikarya</taxon>
        <taxon>Ascomycota</taxon>
        <taxon>Pezizomycotina</taxon>
        <taxon>Sordariomycetes</taxon>
        <taxon>Hypocreomycetidae</taxon>
        <taxon>Microascales</taxon>
        <taxon>Microascaceae</taxon>
        <taxon>Parascedosporium</taxon>
    </lineage>
</organism>
<keyword evidence="2" id="KW-0732">Signal</keyword>
<proteinExistence type="predicted"/>
<dbReference type="PANTHER" id="PTHR36182">
    <property type="entry name" value="PROTEIN, PUTATIVE (AFU_ORTHOLOGUE AFUA_6G10930)-RELATED"/>
    <property type="match status" value="1"/>
</dbReference>
<feature type="compositionally biased region" description="Acidic residues" evidence="1">
    <location>
        <begin position="149"/>
        <end position="168"/>
    </location>
</feature>
<evidence type="ECO:0000313" key="3">
    <source>
        <dbReference type="EMBL" id="CAI4210372.1"/>
    </source>
</evidence>
<comment type="caution">
    <text evidence="3">The sequence shown here is derived from an EMBL/GenBank/DDBJ whole genome shotgun (WGS) entry which is preliminary data.</text>
</comment>
<name>A0A9P1GUP1_9PEZI</name>
<evidence type="ECO:0000256" key="2">
    <source>
        <dbReference type="SAM" id="SignalP"/>
    </source>
</evidence>
<feature type="signal peptide" evidence="2">
    <location>
        <begin position="1"/>
        <end position="18"/>
    </location>
</feature>
<evidence type="ECO:0000313" key="4">
    <source>
        <dbReference type="Proteomes" id="UP000838763"/>
    </source>
</evidence>